<dbReference type="Gene3D" id="3.40.30.80">
    <property type="match status" value="1"/>
</dbReference>
<proteinExistence type="predicted"/>
<dbReference type="PROSITE" id="PS51354">
    <property type="entry name" value="GLUTAREDOXIN_2"/>
    <property type="match status" value="2"/>
</dbReference>
<feature type="domain" description="Thioredoxin-like fold" evidence="1">
    <location>
        <begin position="132"/>
        <end position="206"/>
    </location>
</feature>
<dbReference type="SUPFAM" id="SSF52833">
    <property type="entry name" value="Thioredoxin-like"/>
    <property type="match status" value="2"/>
</dbReference>
<dbReference type="NCBIfam" id="TIGR02187">
    <property type="entry name" value="PDO_seleno_TRX"/>
    <property type="match status" value="1"/>
</dbReference>
<dbReference type="Pfam" id="PF13192">
    <property type="entry name" value="Thioredoxin_3"/>
    <property type="match status" value="1"/>
</dbReference>
<dbReference type="InterPro" id="IPR012336">
    <property type="entry name" value="Thioredoxin-like_fold"/>
</dbReference>
<reference evidence="2" key="1">
    <citation type="journal article" date="2020" name="mSystems">
        <title>Genome- and Community-Level Interaction Insights into Carbon Utilization and Element Cycling Functions of Hydrothermarchaeota in Hydrothermal Sediment.</title>
        <authorList>
            <person name="Zhou Z."/>
            <person name="Liu Y."/>
            <person name="Xu W."/>
            <person name="Pan J."/>
            <person name="Luo Z.H."/>
            <person name="Li M."/>
        </authorList>
    </citation>
    <scope>NUCLEOTIDE SEQUENCE [LARGE SCALE GENOMIC DNA]</scope>
    <source>
        <strain evidence="2">SpSt-780</strain>
    </source>
</reference>
<comment type="caution">
    <text evidence="2">The sequence shown here is derived from an EMBL/GenBank/DDBJ whole genome shotgun (WGS) entry which is preliminary data.</text>
</comment>
<evidence type="ECO:0000313" key="2">
    <source>
        <dbReference type="EMBL" id="HGW92485.1"/>
    </source>
</evidence>
<dbReference type="PANTHER" id="PTHR37170">
    <property type="entry name" value="GLUTAREDOXIN-RELATED"/>
    <property type="match status" value="1"/>
</dbReference>
<protein>
    <submittedName>
        <fullName evidence="2">Glutaredoxin</fullName>
    </submittedName>
</protein>
<dbReference type="InterPro" id="IPR036249">
    <property type="entry name" value="Thioredoxin-like_sf"/>
</dbReference>
<sequence length="214" mass="24510">MSLLKDDDRNYLIEEFSKMVNDVEIIHFTSSDCNYCEDTLKILNEISGLTDKIHLKVFDAEKDEEITKKFDIENMLPATILVHDNNPNLRFYGIPSGYEFGSLIEMILEIGKGKPSLKEETIKRLKEIDKPVNIKVFVTTTCPYCPSAVITAQKFGLVNSNIHSYMIEATEFPELSRKYDVYSVPKVVINDKVEFEGAASEEQFLDFIFEAINE</sequence>
<evidence type="ECO:0000259" key="1">
    <source>
        <dbReference type="Pfam" id="PF13192"/>
    </source>
</evidence>
<dbReference type="InterPro" id="IPR011903">
    <property type="entry name" value="TON_0319-like"/>
</dbReference>
<gene>
    <name evidence="2" type="ORF">ENV67_08125</name>
</gene>
<dbReference type="PANTHER" id="PTHR37170:SF1">
    <property type="entry name" value="GLUTAREDOXIN-LIKE PROTEIN"/>
    <property type="match status" value="1"/>
</dbReference>
<organism evidence="2">
    <name type="scientific">candidate division WOR-3 bacterium</name>
    <dbReference type="NCBI Taxonomy" id="2052148"/>
    <lineage>
        <taxon>Bacteria</taxon>
        <taxon>Bacteria division WOR-3</taxon>
    </lineage>
</organism>
<accession>A0A7C4YGR1</accession>
<name>A0A7C4YGR1_UNCW3</name>
<dbReference type="CDD" id="cd02973">
    <property type="entry name" value="TRX_GRX_like"/>
    <property type="match status" value="1"/>
</dbReference>
<dbReference type="AlphaFoldDB" id="A0A7C4YGR1"/>
<dbReference type="EMBL" id="DTHG01000099">
    <property type="protein sequence ID" value="HGW92485.1"/>
    <property type="molecule type" value="Genomic_DNA"/>
</dbReference>